<protein>
    <submittedName>
        <fullName evidence="2">Uncharacterized protein</fullName>
    </submittedName>
</protein>
<evidence type="ECO:0000313" key="3">
    <source>
        <dbReference type="Proteomes" id="UP001595892"/>
    </source>
</evidence>
<comment type="caution">
    <text evidence="2">The sequence shown here is derived from an EMBL/GenBank/DDBJ whole genome shotgun (WGS) entry which is preliminary data.</text>
</comment>
<dbReference type="EMBL" id="JBHSGG010000035">
    <property type="protein sequence ID" value="MFC4729025.1"/>
    <property type="molecule type" value="Genomic_DNA"/>
</dbReference>
<accession>A0ABV9NMG1</accession>
<reference evidence="3" key="1">
    <citation type="journal article" date="2019" name="Int. J. Syst. Evol. Microbiol.">
        <title>The Global Catalogue of Microorganisms (GCM) 10K type strain sequencing project: providing services to taxonomists for standard genome sequencing and annotation.</title>
        <authorList>
            <consortium name="The Broad Institute Genomics Platform"/>
            <consortium name="The Broad Institute Genome Sequencing Center for Infectious Disease"/>
            <person name="Wu L."/>
            <person name="Ma J."/>
        </authorList>
    </citation>
    <scope>NUCLEOTIDE SEQUENCE [LARGE SCALE GENOMIC DNA]</scope>
    <source>
        <strain evidence="3">CGMCC 1.13574</strain>
    </source>
</reference>
<sequence>MPITRREAQRLLDSGEMELFDASRRQTICRHDARSLTALLRRARSARDKQRDLYQRQRLASQARTGDKGGRSGDANRRTLAKAELLDDILQRFDARLVRLADADAPSEAAGAKARAQRAHARAGREPRQTSSR</sequence>
<feature type="region of interest" description="Disordered" evidence="1">
    <location>
        <begin position="104"/>
        <end position="133"/>
    </location>
</feature>
<keyword evidence="3" id="KW-1185">Reference proteome</keyword>
<proteinExistence type="predicted"/>
<feature type="compositionally biased region" description="Low complexity" evidence="1">
    <location>
        <begin position="104"/>
        <end position="114"/>
    </location>
</feature>
<feature type="region of interest" description="Disordered" evidence="1">
    <location>
        <begin position="46"/>
        <end position="77"/>
    </location>
</feature>
<name>A0ABV9NMG1_9GAMM</name>
<feature type="compositionally biased region" description="Basic and acidic residues" evidence="1">
    <location>
        <begin position="123"/>
        <end position="133"/>
    </location>
</feature>
<dbReference type="RefSeq" id="WP_377005097.1">
    <property type="nucleotide sequence ID" value="NZ_JBHSGG010000035.1"/>
</dbReference>
<feature type="compositionally biased region" description="Basic and acidic residues" evidence="1">
    <location>
        <begin position="46"/>
        <end position="55"/>
    </location>
</feature>
<organism evidence="2 3">
    <name type="scientific">Coralloluteibacterium thermophilum</name>
    <dbReference type="NCBI Taxonomy" id="2707049"/>
    <lineage>
        <taxon>Bacteria</taxon>
        <taxon>Pseudomonadati</taxon>
        <taxon>Pseudomonadota</taxon>
        <taxon>Gammaproteobacteria</taxon>
        <taxon>Lysobacterales</taxon>
        <taxon>Lysobacteraceae</taxon>
        <taxon>Coralloluteibacterium</taxon>
    </lineage>
</organism>
<gene>
    <name evidence="2" type="ORF">ACFO3Q_12695</name>
</gene>
<feature type="compositionally biased region" description="Basic and acidic residues" evidence="1">
    <location>
        <begin position="65"/>
        <end position="77"/>
    </location>
</feature>
<evidence type="ECO:0000313" key="2">
    <source>
        <dbReference type="EMBL" id="MFC4729025.1"/>
    </source>
</evidence>
<evidence type="ECO:0000256" key="1">
    <source>
        <dbReference type="SAM" id="MobiDB-lite"/>
    </source>
</evidence>
<dbReference type="Proteomes" id="UP001595892">
    <property type="component" value="Unassembled WGS sequence"/>
</dbReference>